<evidence type="ECO:0000259" key="3">
    <source>
        <dbReference type="SMART" id="SM00047"/>
    </source>
</evidence>
<evidence type="ECO:0000256" key="1">
    <source>
        <dbReference type="ARBA" id="ARBA00010266"/>
    </source>
</evidence>
<name>A0AAX0VD99_LATSK</name>
<evidence type="ECO:0000256" key="2">
    <source>
        <dbReference type="ARBA" id="ARBA00022801"/>
    </source>
</evidence>
<dbReference type="AlphaFoldDB" id="A0AAX0VD99"/>
<feature type="domain" description="Mannosyl-glycoprotein endo-beta-N-acetylglucosamidase-like" evidence="3">
    <location>
        <begin position="48"/>
        <end position="201"/>
    </location>
</feature>
<dbReference type="Proteomes" id="UP000234349">
    <property type="component" value="Unassembled WGS sequence"/>
</dbReference>
<comment type="caution">
    <text evidence="4">The sequence shown here is derived from an EMBL/GenBank/DDBJ whole genome shotgun (WGS) entry which is preliminary data.</text>
</comment>
<dbReference type="EMBL" id="MKGH01000001">
    <property type="protein sequence ID" value="PKX80137.1"/>
    <property type="molecule type" value="Genomic_DNA"/>
</dbReference>
<dbReference type="Gene3D" id="1.10.530.10">
    <property type="match status" value="1"/>
</dbReference>
<dbReference type="Gene3D" id="4.10.80.30">
    <property type="entry name" value="DNA polymerase, domain 6"/>
    <property type="match status" value="1"/>
</dbReference>
<dbReference type="Pfam" id="PF01832">
    <property type="entry name" value="Glucosaminidase"/>
    <property type="match status" value="1"/>
</dbReference>
<dbReference type="InterPro" id="IPR051056">
    <property type="entry name" value="Glycosyl_Hydrolase_73"/>
</dbReference>
<sequence>MLLPIGGNLLATITSKIRIGLIFSSLLVLLTGCGLHQSSQTPARTWETNQEEQQRQSRFIKKIGQNAKLVYQKKHQVLPSIIIAQAIIESDWGRSDLATKANNLFGVKGQYQGQQILMTTDEYENNQRTTIKDYFKVYPSLEIAIQDHSDFLSVGTYTTLANLTNYAEQADLLQKTGYATDPNYATKIKKAIQDYDLAEYDA</sequence>
<proteinExistence type="inferred from homology"/>
<dbReference type="InterPro" id="IPR002901">
    <property type="entry name" value="MGlyc_endo_b_GlcNAc-like_dom"/>
</dbReference>
<dbReference type="GO" id="GO:0004040">
    <property type="term" value="F:amidase activity"/>
    <property type="evidence" value="ECO:0007669"/>
    <property type="project" value="InterPro"/>
</dbReference>
<gene>
    <name evidence="4" type="ORF">CUR37_00150</name>
</gene>
<protein>
    <recommendedName>
        <fullName evidence="3">Mannosyl-glycoprotein endo-beta-N-acetylglucosamidase-like domain-containing protein</fullName>
    </recommendedName>
</protein>
<dbReference type="PRINTS" id="PR01002">
    <property type="entry name" value="FLGFLGJ"/>
</dbReference>
<reference evidence="4 5" key="1">
    <citation type="submission" date="2016-09" db="EMBL/GenBank/DDBJ databases">
        <authorList>
            <person name="Inglin R.C."/>
        </authorList>
    </citation>
    <scope>NUCLEOTIDE SEQUENCE [LARGE SCALE GENOMIC DNA]</scope>
    <source>
        <strain evidence="4 5">RI-517</strain>
    </source>
</reference>
<evidence type="ECO:0000313" key="4">
    <source>
        <dbReference type="EMBL" id="PKX80137.1"/>
    </source>
</evidence>
<accession>A0AAX0VD99</accession>
<dbReference type="PANTHER" id="PTHR33308:SF9">
    <property type="entry name" value="PEPTIDOGLYCAN HYDROLASE FLGJ"/>
    <property type="match status" value="1"/>
</dbReference>
<comment type="similarity">
    <text evidence="1">Belongs to the glycosyl hydrolase 73 family.</text>
</comment>
<dbReference type="PANTHER" id="PTHR33308">
    <property type="entry name" value="PEPTIDOGLYCAN HYDROLASE FLGJ"/>
    <property type="match status" value="1"/>
</dbReference>
<keyword evidence="2" id="KW-0378">Hydrolase</keyword>
<evidence type="ECO:0000313" key="5">
    <source>
        <dbReference type="Proteomes" id="UP000234349"/>
    </source>
</evidence>
<organism evidence="4 5">
    <name type="scientific">Latilactobacillus sakei</name>
    <name type="common">Lactobacillus sakei</name>
    <dbReference type="NCBI Taxonomy" id="1599"/>
    <lineage>
        <taxon>Bacteria</taxon>
        <taxon>Bacillati</taxon>
        <taxon>Bacillota</taxon>
        <taxon>Bacilli</taxon>
        <taxon>Lactobacillales</taxon>
        <taxon>Lactobacillaceae</taxon>
        <taxon>Latilactobacillus</taxon>
    </lineage>
</organism>
<dbReference type="SMART" id="SM00047">
    <property type="entry name" value="LYZ2"/>
    <property type="match status" value="1"/>
</dbReference>